<reference evidence="2" key="1">
    <citation type="journal article" date="2020" name="Nat. Commun.">
        <title>Genome sequence of the cluster root forming white lupin.</title>
        <authorList>
            <person name="Hufnagel B."/>
            <person name="Marques A."/>
            <person name="Soriano A."/>
            <person name="Marques L."/>
            <person name="Divol F."/>
            <person name="Doumas P."/>
            <person name="Sallet E."/>
            <person name="Mancinotti D."/>
            <person name="Carrere S."/>
            <person name="Marande W."/>
            <person name="Arribat S."/>
            <person name="Keller J."/>
            <person name="Huneau C."/>
            <person name="Blein T."/>
            <person name="Aime D."/>
            <person name="Laguerre M."/>
            <person name="Taylor J."/>
            <person name="Schubert V."/>
            <person name="Nelson M."/>
            <person name="Geu-Flores F."/>
            <person name="Crespi M."/>
            <person name="Gallardo-Guerrero K."/>
            <person name="Delaux P.-M."/>
            <person name="Salse J."/>
            <person name="Berges H."/>
            <person name="Guyot R."/>
            <person name="Gouzy J."/>
            <person name="Peret B."/>
        </authorList>
    </citation>
    <scope>NUCLEOTIDE SEQUENCE [LARGE SCALE GENOMIC DNA]</scope>
    <source>
        <strain evidence="2">cv. Amiga</strain>
    </source>
</reference>
<comment type="caution">
    <text evidence="1">The sequence shown here is derived from an EMBL/GenBank/DDBJ whole genome shotgun (WGS) entry which is preliminary data.</text>
</comment>
<evidence type="ECO:0000313" key="1">
    <source>
        <dbReference type="EMBL" id="KAE9617021.1"/>
    </source>
</evidence>
<organism evidence="1 2">
    <name type="scientific">Lupinus albus</name>
    <name type="common">White lupine</name>
    <name type="synonym">Lupinus termis</name>
    <dbReference type="NCBI Taxonomy" id="3870"/>
    <lineage>
        <taxon>Eukaryota</taxon>
        <taxon>Viridiplantae</taxon>
        <taxon>Streptophyta</taxon>
        <taxon>Embryophyta</taxon>
        <taxon>Tracheophyta</taxon>
        <taxon>Spermatophyta</taxon>
        <taxon>Magnoliopsida</taxon>
        <taxon>eudicotyledons</taxon>
        <taxon>Gunneridae</taxon>
        <taxon>Pentapetalae</taxon>
        <taxon>rosids</taxon>
        <taxon>fabids</taxon>
        <taxon>Fabales</taxon>
        <taxon>Fabaceae</taxon>
        <taxon>Papilionoideae</taxon>
        <taxon>50 kb inversion clade</taxon>
        <taxon>genistoids sensu lato</taxon>
        <taxon>core genistoids</taxon>
        <taxon>Genisteae</taxon>
        <taxon>Lupinus</taxon>
    </lineage>
</organism>
<name>A0A6A4QSJ7_LUPAL</name>
<proteinExistence type="predicted"/>
<accession>A0A6A4QSJ7</accession>
<gene>
    <name evidence="1" type="ORF">Lalb_Chr03g0030971</name>
</gene>
<dbReference type="EMBL" id="WOCE01000003">
    <property type="protein sequence ID" value="KAE9617021.1"/>
    <property type="molecule type" value="Genomic_DNA"/>
</dbReference>
<keyword evidence="2" id="KW-1185">Reference proteome</keyword>
<dbReference type="AlphaFoldDB" id="A0A6A4QSJ7"/>
<dbReference type="Proteomes" id="UP000447434">
    <property type="component" value="Chromosome 3"/>
</dbReference>
<sequence>MSNLSNFQFLDKTHVLFNKFWDFKGKLRYIFCFQGWDWNFKSCKLICIK</sequence>
<protein>
    <submittedName>
        <fullName evidence="1">Uncharacterized protein</fullName>
    </submittedName>
</protein>
<evidence type="ECO:0000313" key="2">
    <source>
        <dbReference type="Proteomes" id="UP000447434"/>
    </source>
</evidence>